<dbReference type="GO" id="GO:0008270">
    <property type="term" value="F:zinc ion binding"/>
    <property type="evidence" value="ECO:0007669"/>
    <property type="project" value="UniProtKB-KW"/>
</dbReference>
<evidence type="ECO:0000256" key="1">
    <source>
        <dbReference type="PROSITE-ProRule" id="PRU00047"/>
    </source>
</evidence>
<keyword evidence="1" id="KW-0863">Zinc-finger</keyword>
<gene>
    <name evidence="5" type="primary">LOC114912886</name>
</gene>
<evidence type="ECO:0000256" key="2">
    <source>
        <dbReference type="SAM" id="MobiDB-lite"/>
    </source>
</evidence>
<sequence length="117" mass="13577">MKVNMTHNESVRTFVDIEHYLVLEDEHREAAKTFDQAFMAKTAGNSKQKGKGKKPWNKKSWKKKGSGKPIEKARPDVKKRGKHGEKKDMTKVECYCCHKLGHFAWDCPEKNKEQQTT</sequence>
<keyword evidence="1" id="KW-0862">Zinc</keyword>
<accession>A0A8N4EXM5</accession>
<dbReference type="SUPFAM" id="SSF57756">
    <property type="entry name" value="Retrovirus zinc finger-like domains"/>
    <property type="match status" value="1"/>
</dbReference>
<dbReference type="GO" id="GO:0003676">
    <property type="term" value="F:nucleic acid binding"/>
    <property type="evidence" value="ECO:0007669"/>
    <property type="project" value="InterPro"/>
</dbReference>
<reference evidence="5" key="1">
    <citation type="submission" date="2025-08" db="UniProtKB">
        <authorList>
            <consortium name="RefSeq"/>
        </authorList>
    </citation>
    <scope>IDENTIFICATION</scope>
</reference>
<feature type="region of interest" description="Disordered" evidence="2">
    <location>
        <begin position="41"/>
        <end position="86"/>
    </location>
</feature>
<proteinExistence type="predicted"/>
<dbReference type="Proteomes" id="UP000504607">
    <property type="component" value="Unplaced"/>
</dbReference>
<organism evidence="4 5">
    <name type="scientific">Elaeis guineensis var. tenera</name>
    <name type="common">Oil palm</name>
    <dbReference type="NCBI Taxonomy" id="51953"/>
    <lineage>
        <taxon>Eukaryota</taxon>
        <taxon>Viridiplantae</taxon>
        <taxon>Streptophyta</taxon>
        <taxon>Embryophyta</taxon>
        <taxon>Tracheophyta</taxon>
        <taxon>Spermatophyta</taxon>
        <taxon>Magnoliopsida</taxon>
        <taxon>Liliopsida</taxon>
        <taxon>Arecaceae</taxon>
        <taxon>Arecoideae</taxon>
        <taxon>Cocoseae</taxon>
        <taxon>Elaeidinae</taxon>
        <taxon>Elaeis</taxon>
    </lineage>
</organism>
<keyword evidence="4" id="KW-1185">Reference proteome</keyword>
<dbReference type="AlphaFoldDB" id="A0A8N4EXM5"/>
<protein>
    <submittedName>
        <fullName evidence="5">Uncharacterized protein LOC114912886</fullName>
    </submittedName>
</protein>
<dbReference type="Gene3D" id="4.10.60.10">
    <property type="entry name" value="Zinc finger, CCHC-type"/>
    <property type="match status" value="1"/>
</dbReference>
<feature type="compositionally biased region" description="Basic and acidic residues" evidence="2">
    <location>
        <begin position="69"/>
        <end position="78"/>
    </location>
</feature>
<evidence type="ECO:0000313" key="5">
    <source>
        <dbReference type="RefSeq" id="XP_029117109.1"/>
    </source>
</evidence>
<name>A0A8N4EXM5_ELAGV</name>
<dbReference type="PROSITE" id="PS50158">
    <property type="entry name" value="ZF_CCHC"/>
    <property type="match status" value="1"/>
</dbReference>
<evidence type="ECO:0000313" key="4">
    <source>
        <dbReference type="Proteomes" id="UP000504607"/>
    </source>
</evidence>
<dbReference type="InterPro" id="IPR036875">
    <property type="entry name" value="Znf_CCHC_sf"/>
</dbReference>
<dbReference type="InterPro" id="IPR001878">
    <property type="entry name" value="Znf_CCHC"/>
</dbReference>
<dbReference type="RefSeq" id="XP_029117109.1">
    <property type="nucleotide sequence ID" value="XM_029261276.1"/>
</dbReference>
<feature type="compositionally biased region" description="Basic residues" evidence="2">
    <location>
        <begin position="48"/>
        <end position="66"/>
    </location>
</feature>
<evidence type="ECO:0000259" key="3">
    <source>
        <dbReference type="PROSITE" id="PS50158"/>
    </source>
</evidence>
<feature type="domain" description="CCHC-type" evidence="3">
    <location>
        <begin position="94"/>
        <end position="109"/>
    </location>
</feature>
<dbReference type="OrthoDB" id="1909174at2759"/>
<keyword evidence="1" id="KW-0479">Metal-binding</keyword>